<evidence type="ECO:0000313" key="2">
    <source>
        <dbReference type="Proteomes" id="UP001249851"/>
    </source>
</evidence>
<comment type="caution">
    <text evidence="1">The sequence shown here is derived from an EMBL/GenBank/DDBJ whole genome shotgun (WGS) entry which is preliminary data.</text>
</comment>
<evidence type="ECO:0008006" key="3">
    <source>
        <dbReference type="Google" id="ProtNLM"/>
    </source>
</evidence>
<sequence>MFDTARVKLARVLHMAETTFTDKHWYENFRVSRETLRYIVSEVKHEIRRQDTMFRKAVCPSTKWDGPGMFMHDARVLSNSDLYYRGQQGSLFDDRKLQQQHDILGENIFGRWKGPFRRFLKRVNLTVNSITAMIAASCIIHNICDLRRDNFLAERLVGVGDTEDPPNDNLSSSLQADRDESDIRDVFPQYFLTAEGRYIGTGGE</sequence>
<proteinExistence type="predicted"/>
<keyword evidence="2" id="KW-1185">Reference proteome</keyword>
<reference evidence="1" key="1">
    <citation type="journal article" date="2023" name="G3 (Bethesda)">
        <title>Whole genome assembly and annotation of the endangered Caribbean coral Acropora cervicornis.</title>
        <authorList>
            <person name="Selwyn J.D."/>
            <person name="Vollmer S.V."/>
        </authorList>
    </citation>
    <scope>NUCLEOTIDE SEQUENCE</scope>
    <source>
        <strain evidence="1">K2</strain>
    </source>
</reference>
<dbReference type="Proteomes" id="UP001249851">
    <property type="component" value="Unassembled WGS sequence"/>
</dbReference>
<reference evidence="1" key="2">
    <citation type="journal article" date="2023" name="Science">
        <title>Genomic signatures of disease resistance in endangered staghorn corals.</title>
        <authorList>
            <person name="Vollmer S.V."/>
            <person name="Selwyn J.D."/>
            <person name="Despard B.A."/>
            <person name="Roesel C.L."/>
        </authorList>
    </citation>
    <scope>NUCLEOTIDE SEQUENCE</scope>
    <source>
        <strain evidence="1">K2</strain>
    </source>
</reference>
<dbReference type="EMBL" id="JARQWQ010000096">
    <property type="protein sequence ID" value="KAK2551614.1"/>
    <property type="molecule type" value="Genomic_DNA"/>
</dbReference>
<evidence type="ECO:0000313" key="1">
    <source>
        <dbReference type="EMBL" id="KAK2551614.1"/>
    </source>
</evidence>
<accession>A0AAD9UVL6</accession>
<organism evidence="1 2">
    <name type="scientific">Acropora cervicornis</name>
    <name type="common">Staghorn coral</name>
    <dbReference type="NCBI Taxonomy" id="6130"/>
    <lineage>
        <taxon>Eukaryota</taxon>
        <taxon>Metazoa</taxon>
        <taxon>Cnidaria</taxon>
        <taxon>Anthozoa</taxon>
        <taxon>Hexacorallia</taxon>
        <taxon>Scleractinia</taxon>
        <taxon>Astrocoeniina</taxon>
        <taxon>Acroporidae</taxon>
        <taxon>Acropora</taxon>
    </lineage>
</organism>
<protein>
    <recommendedName>
        <fullName evidence="3">DDE Tnp4 domain-containing protein</fullName>
    </recommendedName>
</protein>
<gene>
    <name evidence="1" type="ORF">P5673_027601</name>
</gene>
<name>A0AAD9UVL6_ACRCE</name>
<dbReference type="AlphaFoldDB" id="A0AAD9UVL6"/>